<proteinExistence type="predicted"/>
<name>A0A368PVK1_SETIT</name>
<dbReference type="EMBL" id="CM003529">
    <property type="protein sequence ID" value="RCV09807.1"/>
    <property type="molecule type" value="Genomic_DNA"/>
</dbReference>
<dbReference type="AlphaFoldDB" id="A0A368PVK1"/>
<evidence type="ECO:0000313" key="1">
    <source>
        <dbReference type="EMBL" id="RCV09807.1"/>
    </source>
</evidence>
<reference evidence="1" key="1">
    <citation type="journal article" date="2012" name="Nat. Biotechnol.">
        <title>Reference genome sequence of the model plant Setaria.</title>
        <authorList>
            <person name="Bennetzen J.L."/>
            <person name="Schmutz J."/>
            <person name="Wang H."/>
            <person name="Percifield R."/>
            <person name="Hawkins J."/>
            <person name="Pontaroli A.C."/>
            <person name="Estep M."/>
            <person name="Feng L."/>
            <person name="Vaughn J.N."/>
            <person name="Grimwood J."/>
            <person name="Jenkins J."/>
            <person name="Barry K."/>
            <person name="Lindquist E."/>
            <person name="Hellsten U."/>
            <person name="Deshpande S."/>
            <person name="Wang X."/>
            <person name="Wu X."/>
            <person name="Mitros T."/>
            <person name="Triplett J."/>
            <person name="Yang X."/>
            <person name="Ye C.Y."/>
            <person name="Mauro-Herrera M."/>
            <person name="Wang L."/>
            <person name="Li P."/>
            <person name="Sharma M."/>
            <person name="Sharma R."/>
            <person name="Ronald P.C."/>
            <person name="Panaud O."/>
            <person name="Kellogg E.A."/>
            <person name="Brutnell T.P."/>
            <person name="Doust A.N."/>
            <person name="Tuskan G.A."/>
            <person name="Rokhsar D."/>
            <person name="Devos K.M."/>
        </authorList>
    </citation>
    <scope>NUCLEOTIDE SEQUENCE [LARGE SCALE GENOMIC DNA]</scope>
    <source>
        <strain evidence="1">Yugu1</strain>
    </source>
</reference>
<sequence length="96" mass="10919">MVRDLMLKELILPDCKRAFTIVEAQLALLHDYFFLAYQINWLSMNICSQRSGIRLFRLLNEQAASAITFLRRRIPGSGGLLGRKKSASIQTTMLSS</sequence>
<reference evidence="1" key="2">
    <citation type="submission" date="2015-07" db="EMBL/GenBank/DDBJ databases">
        <authorList>
            <person name="Noorani M."/>
        </authorList>
    </citation>
    <scope>NUCLEOTIDE SEQUENCE</scope>
    <source>
        <strain evidence="1">Yugu1</strain>
    </source>
</reference>
<accession>A0A368PVK1</accession>
<protein>
    <submittedName>
        <fullName evidence="1">Uncharacterized protein</fullName>
    </submittedName>
</protein>
<organism evidence="1">
    <name type="scientific">Setaria italica</name>
    <name type="common">Foxtail millet</name>
    <name type="synonym">Panicum italicum</name>
    <dbReference type="NCBI Taxonomy" id="4555"/>
    <lineage>
        <taxon>Eukaryota</taxon>
        <taxon>Viridiplantae</taxon>
        <taxon>Streptophyta</taxon>
        <taxon>Embryophyta</taxon>
        <taxon>Tracheophyta</taxon>
        <taxon>Spermatophyta</taxon>
        <taxon>Magnoliopsida</taxon>
        <taxon>Liliopsida</taxon>
        <taxon>Poales</taxon>
        <taxon>Poaceae</taxon>
        <taxon>PACMAD clade</taxon>
        <taxon>Panicoideae</taxon>
        <taxon>Panicodae</taxon>
        <taxon>Paniceae</taxon>
        <taxon>Cenchrinae</taxon>
        <taxon>Setaria</taxon>
    </lineage>
</organism>
<gene>
    <name evidence="1" type="ORF">SETIT_2G059000v2</name>
</gene>